<keyword evidence="9" id="KW-1185">Reference proteome</keyword>
<dbReference type="CDD" id="cd14702">
    <property type="entry name" value="bZIP_plant_GBF1"/>
    <property type="match status" value="1"/>
</dbReference>
<comment type="caution">
    <text evidence="8">The sequence shown here is derived from an EMBL/GenBank/DDBJ whole genome shotgun (WGS) entry which is preliminary data.</text>
</comment>
<dbReference type="GO" id="GO:0003700">
    <property type="term" value="F:DNA-binding transcription factor activity"/>
    <property type="evidence" value="ECO:0007669"/>
    <property type="project" value="InterPro"/>
</dbReference>
<dbReference type="GO" id="GO:0005634">
    <property type="term" value="C:nucleus"/>
    <property type="evidence" value="ECO:0007669"/>
    <property type="project" value="UniProtKB-SubCell"/>
</dbReference>
<keyword evidence="2" id="KW-0805">Transcription regulation</keyword>
<dbReference type="EMBL" id="JAXIOK010000018">
    <property type="protein sequence ID" value="KAK4749470.1"/>
    <property type="molecule type" value="Genomic_DNA"/>
</dbReference>
<dbReference type="SMART" id="SM00338">
    <property type="entry name" value="BRLZ"/>
    <property type="match status" value="1"/>
</dbReference>
<evidence type="ECO:0000256" key="6">
    <source>
        <dbReference type="SAM" id="MobiDB-lite"/>
    </source>
</evidence>
<dbReference type="GO" id="GO:0045893">
    <property type="term" value="P:positive regulation of DNA-templated transcription"/>
    <property type="evidence" value="ECO:0007669"/>
    <property type="project" value="TreeGrafter"/>
</dbReference>
<dbReference type="Pfam" id="PF00170">
    <property type="entry name" value="bZIP_1"/>
    <property type="match status" value="1"/>
</dbReference>
<name>A0AAN7JM61_9MYRT</name>
<evidence type="ECO:0000256" key="3">
    <source>
        <dbReference type="ARBA" id="ARBA00023125"/>
    </source>
</evidence>
<dbReference type="InterPro" id="IPR046347">
    <property type="entry name" value="bZIP_sf"/>
</dbReference>
<comment type="subcellular location">
    <subcellularLocation>
        <location evidence="1">Nucleus</location>
    </subcellularLocation>
</comment>
<dbReference type="PANTHER" id="PTHR45764">
    <property type="entry name" value="BZIP TRANSCRIPTION FACTOR 44"/>
    <property type="match status" value="1"/>
</dbReference>
<proteinExistence type="predicted"/>
<dbReference type="FunFam" id="1.20.5.170:FF:000020">
    <property type="entry name" value="BZIP transcription factor"/>
    <property type="match status" value="1"/>
</dbReference>
<gene>
    <name evidence="8" type="ORF">SAY87_026919</name>
</gene>
<dbReference type="PROSITE" id="PS00036">
    <property type="entry name" value="BZIP_BASIC"/>
    <property type="match status" value="1"/>
</dbReference>
<keyword evidence="3" id="KW-0238">DNA-binding</keyword>
<dbReference type="AlphaFoldDB" id="A0AAN7JM61"/>
<evidence type="ECO:0000259" key="7">
    <source>
        <dbReference type="PROSITE" id="PS50217"/>
    </source>
</evidence>
<keyword evidence="5" id="KW-0539">Nucleus</keyword>
<evidence type="ECO:0000313" key="9">
    <source>
        <dbReference type="Proteomes" id="UP001345219"/>
    </source>
</evidence>
<dbReference type="InterPro" id="IPR045314">
    <property type="entry name" value="bZIP_plant_GBF1"/>
</dbReference>
<dbReference type="Gene3D" id="1.20.5.170">
    <property type="match status" value="1"/>
</dbReference>
<evidence type="ECO:0000256" key="4">
    <source>
        <dbReference type="ARBA" id="ARBA00023163"/>
    </source>
</evidence>
<evidence type="ECO:0000313" key="8">
    <source>
        <dbReference type="EMBL" id="KAK4749470.1"/>
    </source>
</evidence>
<dbReference type="GO" id="GO:0000976">
    <property type="term" value="F:transcription cis-regulatory region binding"/>
    <property type="evidence" value="ECO:0007669"/>
    <property type="project" value="TreeGrafter"/>
</dbReference>
<dbReference type="SUPFAM" id="SSF57959">
    <property type="entry name" value="Leucine zipper domain"/>
    <property type="match status" value="1"/>
</dbReference>
<dbReference type="Proteomes" id="UP001345219">
    <property type="component" value="Chromosome 21"/>
</dbReference>
<sequence length="168" mass="19657">MTSLFPAGILPEPIAGFPFPSFETTFAPWDYYNLDLESTTSSQLSPEPVISGSSKESVQDHVNSSPNVQKPTSEASTVDERKQRRKISNRDSARRSRMRKQEHLETLRNQANRLRIENMQLTYRLQFALDRCYRARTDNDRLMSERITLHQKLVYVVQVMLLRQHHHR</sequence>
<keyword evidence="4" id="KW-0804">Transcription</keyword>
<protein>
    <recommendedName>
        <fullName evidence="7">BZIP domain-containing protein</fullName>
    </recommendedName>
</protein>
<reference evidence="8 9" key="1">
    <citation type="journal article" date="2023" name="Hortic Res">
        <title>Pangenome of water caltrop reveals structural variations and asymmetric subgenome divergence after allopolyploidization.</title>
        <authorList>
            <person name="Zhang X."/>
            <person name="Chen Y."/>
            <person name="Wang L."/>
            <person name="Yuan Y."/>
            <person name="Fang M."/>
            <person name="Shi L."/>
            <person name="Lu R."/>
            <person name="Comes H.P."/>
            <person name="Ma Y."/>
            <person name="Chen Y."/>
            <person name="Huang G."/>
            <person name="Zhou Y."/>
            <person name="Zheng Z."/>
            <person name="Qiu Y."/>
        </authorList>
    </citation>
    <scope>NUCLEOTIDE SEQUENCE [LARGE SCALE GENOMIC DNA]</scope>
    <source>
        <tissue evidence="8">Roots</tissue>
    </source>
</reference>
<evidence type="ECO:0000256" key="2">
    <source>
        <dbReference type="ARBA" id="ARBA00023015"/>
    </source>
</evidence>
<evidence type="ECO:0000256" key="5">
    <source>
        <dbReference type="ARBA" id="ARBA00023242"/>
    </source>
</evidence>
<organism evidence="8 9">
    <name type="scientific">Trapa incisa</name>
    <dbReference type="NCBI Taxonomy" id="236973"/>
    <lineage>
        <taxon>Eukaryota</taxon>
        <taxon>Viridiplantae</taxon>
        <taxon>Streptophyta</taxon>
        <taxon>Embryophyta</taxon>
        <taxon>Tracheophyta</taxon>
        <taxon>Spermatophyta</taxon>
        <taxon>Magnoliopsida</taxon>
        <taxon>eudicotyledons</taxon>
        <taxon>Gunneridae</taxon>
        <taxon>Pentapetalae</taxon>
        <taxon>rosids</taxon>
        <taxon>malvids</taxon>
        <taxon>Myrtales</taxon>
        <taxon>Lythraceae</taxon>
        <taxon>Trapa</taxon>
    </lineage>
</organism>
<feature type="region of interest" description="Disordered" evidence="6">
    <location>
        <begin position="42"/>
        <end position="103"/>
    </location>
</feature>
<feature type="compositionally biased region" description="Polar residues" evidence="6">
    <location>
        <begin position="42"/>
        <end position="76"/>
    </location>
</feature>
<dbReference type="PANTHER" id="PTHR45764:SF21">
    <property type="entry name" value="OS03G0770000 PROTEIN"/>
    <property type="match status" value="1"/>
</dbReference>
<evidence type="ECO:0000256" key="1">
    <source>
        <dbReference type="ARBA" id="ARBA00004123"/>
    </source>
</evidence>
<dbReference type="GO" id="GO:0046982">
    <property type="term" value="F:protein heterodimerization activity"/>
    <property type="evidence" value="ECO:0007669"/>
    <property type="project" value="UniProtKB-ARBA"/>
</dbReference>
<feature type="compositionally biased region" description="Basic and acidic residues" evidence="6">
    <location>
        <begin position="78"/>
        <end position="103"/>
    </location>
</feature>
<dbReference type="InterPro" id="IPR004827">
    <property type="entry name" value="bZIP"/>
</dbReference>
<dbReference type="PROSITE" id="PS50217">
    <property type="entry name" value="BZIP"/>
    <property type="match status" value="1"/>
</dbReference>
<feature type="domain" description="BZIP" evidence="7">
    <location>
        <begin position="79"/>
        <end position="126"/>
    </location>
</feature>
<accession>A0AAN7JM61</accession>